<accession>A0A0D0A779</accession>
<organism evidence="1 2">
    <name type="scientific">Suillus luteus UH-Slu-Lm8-n1</name>
    <dbReference type="NCBI Taxonomy" id="930992"/>
    <lineage>
        <taxon>Eukaryota</taxon>
        <taxon>Fungi</taxon>
        <taxon>Dikarya</taxon>
        <taxon>Basidiomycota</taxon>
        <taxon>Agaricomycotina</taxon>
        <taxon>Agaricomycetes</taxon>
        <taxon>Agaricomycetidae</taxon>
        <taxon>Boletales</taxon>
        <taxon>Suillineae</taxon>
        <taxon>Suillaceae</taxon>
        <taxon>Suillus</taxon>
    </lineage>
</organism>
<dbReference type="EMBL" id="KN835165">
    <property type="protein sequence ID" value="KIK45940.1"/>
    <property type="molecule type" value="Genomic_DNA"/>
</dbReference>
<evidence type="ECO:0000313" key="1">
    <source>
        <dbReference type="EMBL" id="KIK45940.1"/>
    </source>
</evidence>
<dbReference type="HOGENOM" id="CLU_2575448_0_0_1"/>
<keyword evidence="2" id="KW-1185">Reference proteome</keyword>
<protein>
    <submittedName>
        <fullName evidence="1">Uncharacterized protein</fullName>
    </submittedName>
</protein>
<evidence type="ECO:0000313" key="2">
    <source>
        <dbReference type="Proteomes" id="UP000054485"/>
    </source>
</evidence>
<dbReference type="InParanoid" id="A0A0D0A779"/>
<sequence length="81" mass="9240">MSMRRRLLHEYASSLRRLLTQCHRLICQCTVFPTASQLPPHCVLHPSYGTSYNFDPQPLHVPTVTITQTGLGPSRRMGMMD</sequence>
<proteinExistence type="predicted"/>
<dbReference type="Proteomes" id="UP000054485">
    <property type="component" value="Unassembled WGS sequence"/>
</dbReference>
<name>A0A0D0A779_9AGAM</name>
<gene>
    <name evidence="1" type="ORF">CY34DRAFT_472059</name>
</gene>
<reference evidence="2" key="2">
    <citation type="submission" date="2015-01" db="EMBL/GenBank/DDBJ databases">
        <title>Evolutionary Origins and Diversification of the Mycorrhizal Mutualists.</title>
        <authorList>
            <consortium name="DOE Joint Genome Institute"/>
            <consortium name="Mycorrhizal Genomics Consortium"/>
            <person name="Kohler A."/>
            <person name="Kuo A."/>
            <person name="Nagy L.G."/>
            <person name="Floudas D."/>
            <person name="Copeland A."/>
            <person name="Barry K.W."/>
            <person name="Cichocki N."/>
            <person name="Veneault-Fourrey C."/>
            <person name="LaButti K."/>
            <person name="Lindquist E.A."/>
            <person name="Lipzen A."/>
            <person name="Lundell T."/>
            <person name="Morin E."/>
            <person name="Murat C."/>
            <person name="Riley R."/>
            <person name="Ohm R."/>
            <person name="Sun H."/>
            <person name="Tunlid A."/>
            <person name="Henrissat B."/>
            <person name="Grigoriev I.V."/>
            <person name="Hibbett D.S."/>
            <person name="Martin F."/>
        </authorList>
    </citation>
    <scope>NUCLEOTIDE SEQUENCE [LARGE SCALE GENOMIC DNA]</scope>
    <source>
        <strain evidence="2">UH-Slu-Lm8-n1</strain>
    </source>
</reference>
<reference evidence="1 2" key="1">
    <citation type="submission" date="2014-04" db="EMBL/GenBank/DDBJ databases">
        <authorList>
            <consortium name="DOE Joint Genome Institute"/>
            <person name="Kuo A."/>
            <person name="Ruytinx J."/>
            <person name="Rineau F."/>
            <person name="Colpaert J."/>
            <person name="Kohler A."/>
            <person name="Nagy L.G."/>
            <person name="Floudas D."/>
            <person name="Copeland A."/>
            <person name="Barry K.W."/>
            <person name="Cichocki N."/>
            <person name="Veneault-Fourrey C."/>
            <person name="LaButti K."/>
            <person name="Lindquist E.A."/>
            <person name="Lipzen A."/>
            <person name="Lundell T."/>
            <person name="Morin E."/>
            <person name="Murat C."/>
            <person name="Sun H."/>
            <person name="Tunlid A."/>
            <person name="Henrissat B."/>
            <person name="Grigoriev I.V."/>
            <person name="Hibbett D.S."/>
            <person name="Martin F."/>
            <person name="Nordberg H.P."/>
            <person name="Cantor M.N."/>
            <person name="Hua S.X."/>
        </authorList>
    </citation>
    <scope>NUCLEOTIDE SEQUENCE [LARGE SCALE GENOMIC DNA]</scope>
    <source>
        <strain evidence="1 2">UH-Slu-Lm8-n1</strain>
    </source>
</reference>
<dbReference type="AlphaFoldDB" id="A0A0D0A779"/>